<feature type="domain" description="NTP pyrophosphohydrolase MazG-like" evidence="5">
    <location>
        <begin position="27"/>
        <end position="100"/>
    </location>
</feature>
<dbReference type="InterPro" id="IPR048011">
    <property type="entry name" value="NTP-PPase_MazG-like_C"/>
</dbReference>
<dbReference type="GO" id="GO:0046081">
    <property type="term" value="P:dUTP catabolic process"/>
    <property type="evidence" value="ECO:0007669"/>
    <property type="project" value="TreeGrafter"/>
</dbReference>
<keyword evidence="6" id="KW-0808">Transferase</keyword>
<dbReference type="SUPFAM" id="SSF101386">
    <property type="entry name" value="all-alpha NTP pyrophosphatases"/>
    <property type="match status" value="2"/>
</dbReference>
<dbReference type="FunFam" id="1.10.287.1080:FF:000003">
    <property type="entry name" value="Nucleoside triphosphate pyrophosphohydrolase"/>
    <property type="match status" value="1"/>
</dbReference>
<dbReference type="GO" id="GO:0032259">
    <property type="term" value="P:methylation"/>
    <property type="evidence" value="ECO:0007669"/>
    <property type="project" value="UniProtKB-KW"/>
</dbReference>
<dbReference type="RefSeq" id="WP_121440901.1">
    <property type="nucleotide sequence ID" value="NZ_RCDA01000001.1"/>
</dbReference>
<gene>
    <name evidence="6" type="ORF">DFR31_0306</name>
</gene>
<dbReference type="InterPro" id="IPR004518">
    <property type="entry name" value="MazG-like_dom"/>
</dbReference>
<dbReference type="PANTHER" id="PTHR30522">
    <property type="entry name" value="NUCLEOSIDE TRIPHOSPHATE PYROPHOSPHOHYDROLASE"/>
    <property type="match status" value="1"/>
</dbReference>
<dbReference type="GO" id="GO:0046047">
    <property type="term" value="P:TTP catabolic process"/>
    <property type="evidence" value="ECO:0007669"/>
    <property type="project" value="TreeGrafter"/>
</dbReference>
<dbReference type="InterPro" id="IPR011551">
    <property type="entry name" value="NTP_PyrPHydrolase_MazG"/>
</dbReference>
<dbReference type="NCBIfam" id="NF007113">
    <property type="entry name" value="PRK09562.1"/>
    <property type="match status" value="1"/>
</dbReference>
<dbReference type="EMBL" id="RCDA01000001">
    <property type="protein sequence ID" value="RLK50410.1"/>
    <property type="molecule type" value="Genomic_DNA"/>
</dbReference>
<dbReference type="GO" id="GO:0046052">
    <property type="term" value="P:UTP catabolic process"/>
    <property type="evidence" value="ECO:0007669"/>
    <property type="project" value="TreeGrafter"/>
</dbReference>
<dbReference type="Proteomes" id="UP000275461">
    <property type="component" value="Unassembled WGS sequence"/>
</dbReference>
<dbReference type="FunFam" id="1.10.287.1080:FF:000001">
    <property type="entry name" value="Nucleoside triphosphate pyrophosphohydrolase"/>
    <property type="match status" value="1"/>
</dbReference>
<dbReference type="GO" id="GO:0006203">
    <property type="term" value="P:dGTP catabolic process"/>
    <property type="evidence" value="ECO:0007669"/>
    <property type="project" value="TreeGrafter"/>
</dbReference>
<sequence length="266" mass="29409">MEQVHRLLGIMAALRDPDGGCPWDLAQTFATIAPYTLEEAYEVAEAIRRGDMADLQDELGDLLLQVVFHARMAEEEGFFTFDDVARSISDKLIRRHPHVFGEGDADDAESVRRSWEAIKAEERAAKGEAEHESVLDGITSGLPGLVRARKLQSRAARVGFDWDDPAGPLEKVREEVEELAGEMVEAAEPARLEDELGDLMFAVVNLARHLGVDPETAVQKAGDKFEGRFRHLEEALGAEHDDLSSLGLDRLEAGWQAAKSAERKPQ</sequence>
<proteinExistence type="inferred from homology"/>
<dbReference type="Pfam" id="PF03819">
    <property type="entry name" value="MazG"/>
    <property type="match status" value="2"/>
</dbReference>
<dbReference type="OrthoDB" id="9808939at2"/>
<dbReference type="PANTHER" id="PTHR30522:SF0">
    <property type="entry name" value="NUCLEOSIDE TRIPHOSPHATE PYROPHOSPHOHYDROLASE"/>
    <property type="match status" value="1"/>
</dbReference>
<protein>
    <recommendedName>
        <fullName evidence="4">Nucleoside triphosphate pyrophosphohydrolase</fullName>
        <ecNumber evidence="3">3.6.1.8</ecNumber>
    </recommendedName>
</protein>
<keyword evidence="7" id="KW-1185">Reference proteome</keyword>
<comment type="catalytic activity">
    <reaction evidence="1">
        <text>ATP + H2O = AMP + diphosphate + H(+)</text>
        <dbReference type="Rhea" id="RHEA:14245"/>
        <dbReference type="ChEBI" id="CHEBI:15377"/>
        <dbReference type="ChEBI" id="CHEBI:15378"/>
        <dbReference type="ChEBI" id="CHEBI:30616"/>
        <dbReference type="ChEBI" id="CHEBI:33019"/>
        <dbReference type="ChEBI" id="CHEBI:456215"/>
        <dbReference type="EC" id="3.6.1.8"/>
    </reaction>
</comment>
<organism evidence="6 7">
    <name type="scientific">Alkalispirillum mobile</name>
    <dbReference type="NCBI Taxonomy" id="85925"/>
    <lineage>
        <taxon>Bacteria</taxon>
        <taxon>Pseudomonadati</taxon>
        <taxon>Pseudomonadota</taxon>
        <taxon>Gammaproteobacteria</taxon>
        <taxon>Chromatiales</taxon>
        <taxon>Ectothiorhodospiraceae</taxon>
        <taxon>Alkalispirillum</taxon>
    </lineage>
</organism>
<evidence type="ECO:0000256" key="4">
    <source>
        <dbReference type="ARBA" id="ARBA00074799"/>
    </source>
</evidence>
<evidence type="ECO:0000256" key="3">
    <source>
        <dbReference type="ARBA" id="ARBA00066372"/>
    </source>
</evidence>
<dbReference type="GO" id="GO:0046076">
    <property type="term" value="P:dTTP catabolic process"/>
    <property type="evidence" value="ECO:0007669"/>
    <property type="project" value="TreeGrafter"/>
</dbReference>
<accession>A0A498CBD6</accession>
<evidence type="ECO:0000313" key="6">
    <source>
        <dbReference type="EMBL" id="RLK50410.1"/>
    </source>
</evidence>
<evidence type="ECO:0000313" key="7">
    <source>
        <dbReference type="Proteomes" id="UP000275461"/>
    </source>
</evidence>
<dbReference type="AlphaFoldDB" id="A0A498CBD6"/>
<dbReference type="GO" id="GO:0046061">
    <property type="term" value="P:dATP catabolic process"/>
    <property type="evidence" value="ECO:0007669"/>
    <property type="project" value="TreeGrafter"/>
</dbReference>
<dbReference type="EC" id="3.6.1.8" evidence="3"/>
<dbReference type="Gene3D" id="1.10.287.1080">
    <property type="entry name" value="MazG-like"/>
    <property type="match status" value="2"/>
</dbReference>
<keyword evidence="6" id="KW-0489">Methyltransferase</keyword>
<dbReference type="GO" id="GO:0047693">
    <property type="term" value="F:ATP diphosphatase activity"/>
    <property type="evidence" value="ECO:0007669"/>
    <property type="project" value="UniProtKB-EC"/>
</dbReference>
<name>A0A498CBD6_9GAMM</name>
<evidence type="ECO:0000259" key="5">
    <source>
        <dbReference type="Pfam" id="PF03819"/>
    </source>
</evidence>
<feature type="domain" description="NTP pyrophosphohydrolase MazG-like" evidence="5">
    <location>
        <begin position="170"/>
        <end position="231"/>
    </location>
</feature>
<dbReference type="GO" id="GO:0008168">
    <property type="term" value="F:methyltransferase activity"/>
    <property type="evidence" value="ECO:0007669"/>
    <property type="project" value="UniProtKB-KW"/>
</dbReference>
<evidence type="ECO:0000256" key="1">
    <source>
        <dbReference type="ARBA" id="ARBA00052141"/>
    </source>
</evidence>
<dbReference type="NCBIfam" id="TIGR00444">
    <property type="entry name" value="mazG"/>
    <property type="match status" value="1"/>
</dbReference>
<comment type="caution">
    <text evidence="6">The sequence shown here is derived from an EMBL/GenBank/DDBJ whole genome shotgun (WGS) entry which is preliminary data.</text>
</comment>
<comment type="similarity">
    <text evidence="2">Belongs to the nucleoside triphosphate pyrophosphohydrolase family.</text>
</comment>
<evidence type="ECO:0000256" key="2">
    <source>
        <dbReference type="ARBA" id="ARBA00061115"/>
    </source>
</evidence>
<dbReference type="CDD" id="cd11528">
    <property type="entry name" value="NTP-PPase_MazG_Nterm"/>
    <property type="match status" value="1"/>
</dbReference>
<reference evidence="6 7" key="1">
    <citation type="submission" date="2018-10" db="EMBL/GenBank/DDBJ databases">
        <title>Genomic Encyclopedia of Type Strains, Phase IV (KMG-IV): sequencing the most valuable type-strain genomes for metagenomic binning, comparative biology and taxonomic classification.</title>
        <authorList>
            <person name="Goeker M."/>
        </authorList>
    </citation>
    <scope>NUCLEOTIDE SEQUENCE [LARGE SCALE GENOMIC DNA]</scope>
    <source>
        <strain evidence="6 7">DSM 12769</strain>
    </source>
</reference>
<dbReference type="GO" id="GO:0006950">
    <property type="term" value="P:response to stress"/>
    <property type="evidence" value="ECO:0007669"/>
    <property type="project" value="UniProtKB-ARBA"/>
</dbReference>
<dbReference type="CDD" id="cd11529">
    <property type="entry name" value="NTP-PPase_MazG_Cterm"/>
    <property type="match status" value="1"/>
</dbReference>
<dbReference type="InterPro" id="IPR048015">
    <property type="entry name" value="NTP-PPase_MazG-like_N"/>
</dbReference>